<dbReference type="GO" id="GO:0005737">
    <property type="term" value="C:cytoplasm"/>
    <property type="evidence" value="ECO:0007669"/>
    <property type="project" value="UniProtKB-SubCell"/>
</dbReference>
<protein>
    <recommendedName>
        <fullName evidence="6 12">Methenyltetrahydromethanopterin cyclohydrolase</fullName>
        <ecNumber evidence="5 12">3.5.4.27</ecNumber>
    </recommendedName>
    <alternativeName>
        <fullName evidence="10 12">Methenyl-H4MPT cyclohydrolase</fullName>
    </alternativeName>
</protein>
<comment type="similarity">
    <text evidence="4 12">Belongs to the MCH family.</text>
</comment>
<evidence type="ECO:0000256" key="10">
    <source>
        <dbReference type="ARBA" id="ARBA00030468"/>
    </source>
</evidence>
<evidence type="ECO:0000256" key="2">
    <source>
        <dbReference type="ARBA" id="ARBA00004496"/>
    </source>
</evidence>
<evidence type="ECO:0000256" key="11">
    <source>
        <dbReference type="ARBA" id="ARBA00048684"/>
    </source>
</evidence>
<keyword evidence="8 12" id="KW-0554">One-carbon metabolism</keyword>
<dbReference type="Pfam" id="PF02289">
    <property type="entry name" value="MCH"/>
    <property type="match status" value="1"/>
</dbReference>
<dbReference type="CDD" id="cd00545">
    <property type="entry name" value="MCH"/>
    <property type="match status" value="1"/>
</dbReference>
<sequence>MRSMNLNHRAALLCDDMLARADELGIRSQQLDCGTTLIDCGIQAAGGLAAGVMLARACTAELAEVTIVPSGSLPRPTVQVTTDHPKLACMASQYAGWEVKGKGFFAMGSGPMRAAAAREPLFEDLKYKEQAKRAVGVLETAQFPGEEVCGELADKCGVTPDNLILLLAPTKSLAGGVQVVARSVETALHKLHELKFDLDSICSGWGCAPLSPPAKDDVSSVGRTNDAILYGGHVVLHVRCKDAAVTSIGEQIPSSASSDYGRPFGEVLASYEYDFYKVDPLLFSPAMVTLVNLKSGNTFRYGELNQAVLAQSFGESL</sequence>
<evidence type="ECO:0000256" key="1">
    <source>
        <dbReference type="ARBA" id="ARBA00004058"/>
    </source>
</evidence>
<comment type="catalytic activity">
    <reaction evidence="11 12">
        <text>5,10-methenyl-5,6,7,8-tetrahydromethanopterin + H2O = N(5)-formyl-5,6,7,8-tetrahydromethanopterin + H(+)</text>
        <dbReference type="Rhea" id="RHEA:19053"/>
        <dbReference type="ChEBI" id="CHEBI:15377"/>
        <dbReference type="ChEBI" id="CHEBI:15378"/>
        <dbReference type="ChEBI" id="CHEBI:58018"/>
        <dbReference type="ChEBI" id="CHEBI:58337"/>
        <dbReference type="EC" id="3.5.4.27"/>
    </reaction>
</comment>
<dbReference type="InterPro" id="IPR003209">
    <property type="entry name" value="METHMP_CycHdrlase"/>
</dbReference>
<accession>A0A517MS51</accession>
<dbReference type="AlphaFoldDB" id="A0A517MS51"/>
<name>A0A517MS51_9BACT</name>
<dbReference type="Gene3D" id="3.30.1030.10">
    <property type="entry name" value="Methenyltetrahydromethanopterin Cyclohydrolase, Chain A, domain 2"/>
    <property type="match status" value="1"/>
</dbReference>
<evidence type="ECO:0000256" key="4">
    <source>
        <dbReference type="ARBA" id="ARBA00006902"/>
    </source>
</evidence>
<proteinExistence type="inferred from homology"/>
<evidence type="ECO:0000256" key="5">
    <source>
        <dbReference type="ARBA" id="ARBA00012765"/>
    </source>
</evidence>
<keyword evidence="7 12" id="KW-0963">Cytoplasm</keyword>
<evidence type="ECO:0000313" key="14">
    <source>
        <dbReference type="Proteomes" id="UP000319852"/>
    </source>
</evidence>
<evidence type="ECO:0000256" key="3">
    <source>
        <dbReference type="ARBA" id="ARBA00005087"/>
    </source>
</evidence>
<dbReference type="EMBL" id="CP036263">
    <property type="protein sequence ID" value="QDS97710.1"/>
    <property type="molecule type" value="Genomic_DNA"/>
</dbReference>
<gene>
    <name evidence="12 13" type="primary">mch</name>
    <name evidence="13" type="ORF">HG15A2_09750</name>
</gene>
<dbReference type="GO" id="GO:0018759">
    <property type="term" value="F:methenyltetrahydromethanopterin cyclohydrolase activity"/>
    <property type="evidence" value="ECO:0007669"/>
    <property type="project" value="UniProtKB-UniRule"/>
</dbReference>
<comment type="function">
    <text evidence="1 12">Catalyzes the hydrolysis of methenyl-H(4)MPT(+) to 5-formyl-H(4)MPT.</text>
</comment>
<evidence type="ECO:0000256" key="12">
    <source>
        <dbReference type="HAMAP-Rule" id="MF_00486"/>
    </source>
</evidence>
<dbReference type="NCBIfam" id="TIGR03120">
    <property type="entry name" value="one_C_mch"/>
    <property type="match status" value="1"/>
</dbReference>
<evidence type="ECO:0000256" key="6">
    <source>
        <dbReference type="ARBA" id="ARBA00020597"/>
    </source>
</evidence>
<dbReference type="UniPathway" id="UPA00562">
    <property type="reaction ID" value="UER00703"/>
</dbReference>
<evidence type="ECO:0000256" key="9">
    <source>
        <dbReference type="ARBA" id="ARBA00022801"/>
    </source>
</evidence>
<comment type="pathway">
    <text evidence="3 12">One-carbon metabolism; formaldehyde degradation; formate from formaldehyde (H(4)MPT route): step 3/5.</text>
</comment>
<dbReference type="KEGG" id="amob:HG15A2_09750"/>
<dbReference type="Proteomes" id="UP000319852">
    <property type="component" value="Chromosome"/>
</dbReference>
<keyword evidence="9 12" id="KW-0378">Hydrolase</keyword>
<evidence type="ECO:0000256" key="8">
    <source>
        <dbReference type="ARBA" id="ARBA00022563"/>
    </source>
</evidence>
<dbReference type="SUPFAM" id="SSF56199">
    <property type="entry name" value="Methenyltetrahydromethanopterin cyclohydrolase"/>
    <property type="match status" value="1"/>
</dbReference>
<dbReference type="GO" id="GO:0006730">
    <property type="term" value="P:one-carbon metabolic process"/>
    <property type="evidence" value="ECO:0007669"/>
    <property type="project" value="UniProtKB-UniRule"/>
</dbReference>
<evidence type="ECO:0000256" key="7">
    <source>
        <dbReference type="ARBA" id="ARBA00022490"/>
    </source>
</evidence>
<dbReference type="Gene3D" id="3.10.340.11">
    <property type="entry name" value="Methenyltetrahydromethanopterin Cyclohydrolase, Chain A, domain 1"/>
    <property type="match status" value="1"/>
</dbReference>
<organism evidence="13 14">
    <name type="scientific">Adhaeretor mobilis</name>
    <dbReference type="NCBI Taxonomy" id="1930276"/>
    <lineage>
        <taxon>Bacteria</taxon>
        <taxon>Pseudomonadati</taxon>
        <taxon>Planctomycetota</taxon>
        <taxon>Planctomycetia</taxon>
        <taxon>Pirellulales</taxon>
        <taxon>Lacipirellulaceae</taxon>
        <taxon>Adhaeretor</taxon>
    </lineage>
</organism>
<reference evidence="13 14" key="1">
    <citation type="submission" date="2019-02" db="EMBL/GenBank/DDBJ databases">
        <title>Deep-cultivation of Planctomycetes and their phenomic and genomic characterization uncovers novel biology.</title>
        <authorList>
            <person name="Wiegand S."/>
            <person name="Jogler M."/>
            <person name="Boedeker C."/>
            <person name="Pinto D."/>
            <person name="Vollmers J."/>
            <person name="Rivas-Marin E."/>
            <person name="Kohn T."/>
            <person name="Peeters S.H."/>
            <person name="Heuer A."/>
            <person name="Rast P."/>
            <person name="Oberbeckmann S."/>
            <person name="Bunk B."/>
            <person name="Jeske O."/>
            <person name="Meyerdierks A."/>
            <person name="Storesund J.E."/>
            <person name="Kallscheuer N."/>
            <person name="Luecker S."/>
            <person name="Lage O.M."/>
            <person name="Pohl T."/>
            <person name="Merkel B.J."/>
            <person name="Hornburger P."/>
            <person name="Mueller R.-W."/>
            <person name="Bruemmer F."/>
            <person name="Labrenz M."/>
            <person name="Spormann A.M."/>
            <person name="Op den Camp H."/>
            <person name="Overmann J."/>
            <person name="Amann R."/>
            <person name="Jetten M.S.M."/>
            <person name="Mascher T."/>
            <person name="Medema M.H."/>
            <person name="Devos D.P."/>
            <person name="Kaster A.-K."/>
            <person name="Ovreas L."/>
            <person name="Rohde M."/>
            <person name="Galperin M.Y."/>
            <person name="Jogler C."/>
        </authorList>
    </citation>
    <scope>NUCLEOTIDE SEQUENCE [LARGE SCALE GENOMIC DNA]</scope>
    <source>
        <strain evidence="13 14">HG15A2</strain>
    </source>
</reference>
<dbReference type="EC" id="3.5.4.27" evidence="5 12"/>
<evidence type="ECO:0000313" key="13">
    <source>
        <dbReference type="EMBL" id="QDS97710.1"/>
    </source>
</evidence>
<keyword evidence="14" id="KW-1185">Reference proteome</keyword>
<comment type="subcellular location">
    <subcellularLocation>
        <location evidence="2 12">Cytoplasm</location>
    </subcellularLocation>
</comment>
<dbReference type="GO" id="GO:0046294">
    <property type="term" value="P:formaldehyde catabolic process"/>
    <property type="evidence" value="ECO:0007669"/>
    <property type="project" value="UniProtKB-UniRule"/>
</dbReference>
<dbReference type="HAMAP" id="MF_00486">
    <property type="entry name" value="McH"/>
    <property type="match status" value="1"/>
</dbReference>